<evidence type="ECO:0000256" key="11">
    <source>
        <dbReference type="SAM" id="Phobius"/>
    </source>
</evidence>
<sequence>MRTKKGWKTSHLFSEMFPSQYKGPCAKSSDHLSLKIWETKTVSVPALLCLLAGLIKPTDGECKRSCMRSNVDLTRRLSAIPLVFLPLHLLLRHWCCSHRFSSSRSGIQMPSEEVVIGGFVSITLANFVLETFMKHPQPLWSTYMIPKNYQHILAMAFAVHEINTNDELLPNITLGYKIYDNSFDSWAATHNILHLLFRKKGNPLNYNCERTQQVLAIVGGLTSQNSMQMAHILSIYNIPQVSYGSFEEALSDNIQFPFLYRMTPNEEPQYVGIVSLLRHFGWNWVGLMVPDDDNGETFLRTLTPKLFESHICMAWTMMIPRVSVHLPFELLLQKLEPMLYTFRQIEINVVLVHGDKQSLEALYLTLFYFELHARQPQRRVWVTTAQWDYTSLPTGIKLTSESLNGTLSFALHTNVVPGFQDFLENINPFHSNIYFIPTFWFTVFLCSFPLHDLHYRDANNCTGQEKLSGLPGSVFEMGMTGHSYSVYNAVYFVAHALHALYSLRAQQKGRRDGDKQDPWNIHPWQLHSILKTLHFNNNAGEEIFLDEKRELAAGFDINNFFVFPNGSFQKVRVGHVDPLALEDKQFAINGSAIVWNQKFHQKVPRSTCVESCHPGHSMFVQPGKQVCCYDCVECPEGRISIQMDAEQCEPCPEDHYPNKNKNWCIGKKLSYLSYGEPLGTLLVSFALLLCGNTFVVMGIFLLYHHTPIVKANNWGITWALLSSLLLCFLCSFLFIGWPGKITCLLRQMVFGVIFSVSIACVLAKTLTVILAFMAAKPGSQMRRWLGNRLALSVIIFPSLIQTAICIVWLATSPPFPEYDMHSQSDTITVQCNEGSDLMFYLVLGFMWLLAIISFTVAFFARKLPDSFNEAKLITFSMLVFCSIWVSFVPAYLGTKGKYTVAVEVFSILTSSGGLLGFLFFPKCYIMIFRPQLNTREQIARKK</sequence>
<evidence type="ECO:0000256" key="1">
    <source>
        <dbReference type="ARBA" id="ARBA00004651"/>
    </source>
</evidence>
<evidence type="ECO:0000313" key="14">
    <source>
        <dbReference type="RefSeq" id="XP_072833028.1"/>
    </source>
</evidence>
<protein>
    <submittedName>
        <fullName evidence="14">Vomeronasal type-2 receptor 26-like</fullName>
    </submittedName>
</protein>
<name>A0ABM5EIP8_9SAUR</name>
<feature type="transmembrane region" description="Helical" evidence="11">
    <location>
        <begin position="785"/>
        <end position="810"/>
    </location>
</feature>
<dbReference type="InterPro" id="IPR004073">
    <property type="entry name" value="GPCR_3_vmron_rcpt_2"/>
</dbReference>
<keyword evidence="8" id="KW-0675">Receptor</keyword>
<proteinExistence type="predicted"/>
<feature type="transmembrane region" description="Helical" evidence="11">
    <location>
        <begin position="872"/>
        <end position="892"/>
    </location>
</feature>
<dbReference type="Pfam" id="PF00003">
    <property type="entry name" value="7tm_3"/>
    <property type="match status" value="1"/>
</dbReference>
<feature type="domain" description="G-protein coupled receptors family 3 profile" evidence="12">
    <location>
        <begin position="678"/>
        <end position="942"/>
    </location>
</feature>
<keyword evidence="6" id="KW-0297">G-protein coupled receptor</keyword>
<keyword evidence="4" id="KW-0732">Signal</keyword>
<comment type="subcellular location">
    <subcellularLocation>
        <location evidence="1">Cell membrane</location>
        <topology evidence="1">Multi-pass membrane protein</topology>
    </subcellularLocation>
</comment>
<feature type="transmembrane region" description="Helical" evidence="11">
    <location>
        <begin position="837"/>
        <end position="860"/>
    </location>
</feature>
<dbReference type="Pfam" id="PF01094">
    <property type="entry name" value="ANF_receptor"/>
    <property type="match status" value="1"/>
</dbReference>
<feature type="transmembrane region" description="Helical" evidence="11">
    <location>
        <begin position="678"/>
        <end position="703"/>
    </location>
</feature>
<accession>A0ABM5EIP8</accession>
<evidence type="ECO:0000256" key="2">
    <source>
        <dbReference type="ARBA" id="ARBA00022475"/>
    </source>
</evidence>
<dbReference type="PRINTS" id="PR01535">
    <property type="entry name" value="VOMERONASL2R"/>
</dbReference>
<dbReference type="GeneID" id="140701344"/>
<evidence type="ECO:0000256" key="8">
    <source>
        <dbReference type="ARBA" id="ARBA00023170"/>
    </source>
</evidence>
<keyword evidence="9" id="KW-0325">Glycoprotein</keyword>
<dbReference type="InterPro" id="IPR000068">
    <property type="entry name" value="GPCR_3_Ca_sens_rcpt-rel"/>
</dbReference>
<dbReference type="InterPro" id="IPR017979">
    <property type="entry name" value="GPCR_3_CS"/>
</dbReference>
<organism evidence="13 14">
    <name type="scientific">Pogona vitticeps</name>
    <name type="common">central bearded dragon</name>
    <dbReference type="NCBI Taxonomy" id="103695"/>
    <lineage>
        <taxon>Eukaryota</taxon>
        <taxon>Metazoa</taxon>
        <taxon>Chordata</taxon>
        <taxon>Craniata</taxon>
        <taxon>Vertebrata</taxon>
        <taxon>Euteleostomi</taxon>
        <taxon>Lepidosauria</taxon>
        <taxon>Squamata</taxon>
        <taxon>Bifurcata</taxon>
        <taxon>Unidentata</taxon>
        <taxon>Episquamata</taxon>
        <taxon>Toxicofera</taxon>
        <taxon>Iguania</taxon>
        <taxon>Acrodonta</taxon>
        <taxon>Agamidae</taxon>
        <taxon>Amphibolurinae</taxon>
        <taxon>Pogona</taxon>
    </lineage>
</organism>
<dbReference type="PRINTS" id="PR00248">
    <property type="entry name" value="GPCRMGR"/>
</dbReference>
<dbReference type="Gene3D" id="3.40.50.2300">
    <property type="match status" value="2"/>
</dbReference>
<gene>
    <name evidence="14" type="primary">LOC140701344</name>
</gene>
<feature type="transmembrane region" description="Helical" evidence="11">
    <location>
        <begin position="749"/>
        <end position="773"/>
    </location>
</feature>
<keyword evidence="10" id="KW-0807">Transducer</keyword>
<dbReference type="PANTHER" id="PTHR24061:SF599">
    <property type="entry name" value="G-PROTEIN COUPLED RECEPTORS FAMILY 3 PROFILE DOMAIN-CONTAINING PROTEIN"/>
    <property type="match status" value="1"/>
</dbReference>
<evidence type="ECO:0000256" key="6">
    <source>
        <dbReference type="ARBA" id="ARBA00023040"/>
    </source>
</evidence>
<dbReference type="Pfam" id="PF07562">
    <property type="entry name" value="NCD3G"/>
    <property type="match status" value="1"/>
</dbReference>
<dbReference type="Gene3D" id="2.10.50.30">
    <property type="entry name" value="GPCR, family 3, nine cysteines domain"/>
    <property type="match status" value="1"/>
</dbReference>
<dbReference type="InterPro" id="IPR001828">
    <property type="entry name" value="ANF_lig-bd_rcpt"/>
</dbReference>
<dbReference type="PROSITE" id="PS50259">
    <property type="entry name" value="G_PROTEIN_RECEP_F3_4"/>
    <property type="match status" value="1"/>
</dbReference>
<dbReference type="Proteomes" id="UP001652642">
    <property type="component" value="Chromosome 6"/>
</dbReference>
<evidence type="ECO:0000256" key="5">
    <source>
        <dbReference type="ARBA" id="ARBA00022989"/>
    </source>
</evidence>
<evidence type="ECO:0000256" key="7">
    <source>
        <dbReference type="ARBA" id="ARBA00023136"/>
    </source>
</evidence>
<dbReference type="SUPFAM" id="SSF53822">
    <property type="entry name" value="Periplasmic binding protein-like I"/>
    <property type="match status" value="1"/>
</dbReference>
<reference evidence="14" key="1">
    <citation type="submission" date="2025-08" db="UniProtKB">
        <authorList>
            <consortium name="RefSeq"/>
        </authorList>
    </citation>
    <scope>IDENTIFICATION</scope>
</reference>
<feature type="transmembrane region" description="Helical" evidence="11">
    <location>
        <begin position="898"/>
        <end position="920"/>
    </location>
</feature>
<dbReference type="InterPro" id="IPR038550">
    <property type="entry name" value="GPCR_3_9-Cys_sf"/>
</dbReference>
<evidence type="ECO:0000256" key="4">
    <source>
        <dbReference type="ARBA" id="ARBA00022729"/>
    </source>
</evidence>
<evidence type="ECO:0000256" key="10">
    <source>
        <dbReference type="ARBA" id="ARBA00023224"/>
    </source>
</evidence>
<evidence type="ECO:0000313" key="13">
    <source>
        <dbReference type="Proteomes" id="UP001652642"/>
    </source>
</evidence>
<dbReference type="InterPro" id="IPR000337">
    <property type="entry name" value="GPCR_3"/>
</dbReference>
<keyword evidence="5 11" id="KW-1133">Transmembrane helix</keyword>
<evidence type="ECO:0000256" key="9">
    <source>
        <dbReference type="ARBA" id="ARBA00023180"/>
    </source>
</evidence>
<dbReference type="PROSITE" id="PS00981">
    <property type="entry name" value="G_PROTEIN_RECEP_F3_3"/>
    <property type="match status" value="1"/>
</dbReference>
<keyword evidence="2" id="KW-1003">Cell membrane</keyword>
<dbReference type="RefSeq" id="XP_072833028.1">
    <property type="nucleotide sequence ID" value="XM_072976927.1"/>
</dbReference>
<evidence type="ECO:0000259" key="12">
    <source>
        <dbReference type="PROSITE" id="PS50259"/>
    </source>
</evidence>
<keyword evidence="3 11" id="KW-0812">Transmembrane</keyword>
<dbReference type="PANTHER" id="PTHR24061">
    <property type="entry name" value="CALCIUM-SENSING RECEPTOR-RELATED"/>
    <property type="match status" value="1"/>
</dbReference>
<evidence type="ECO:0000256" key="3">
    <source>
        <dbReference type="ARBA" id="ARBA00022692"/>
    </source>
</evidence>
<feature type="transmembrane region" description="Helical" evidence="11">
    <location>
        <begin position="715"/>
        <end position="737"/>
    </location>
</feature>
<dbReference type="InterPro" id="IPR028082">
    <property type="entry name" value="Peripla_BP_I"/>
</dbReference>
<keyword evidence="7 11" id="KW-0472">Membrane</keyword>
<dbReference type="InterPro" id="IPR017978">
    <property type="entry name" value="GPCR_3_C"/>
</dbReference>
<dbReference type="InterPro" id="IPR011500">
    <property type="entry name" value="GPCR_3_9-Cys_dom"/>
</dbReference>
<keyword evidence="13" id="KW-1185">Reference proteome</keyword>